<dbReference type="VEuPathDB" id="FungiDB:GMDG_08320"/>
<dbReference type="OrthoDB" id="3438025at2759"/>
<dbReference type="PANTHER" id="PTHR21310:SF37">
    <property type="entry name" value="AMINOGLYCOSIDE PHOSPHOTRANSFERASE DOMAIN-CONTAINING PROTEIN"/>
    <property type="match status" value="1"/>
</dbReference>
<dbReference type="InterPro" id="IPR002575">
    <property type="entry name" value="Aminoglycoside_PTrfase"/>
</dbReference>
<dbReference type="InterPro" id="IPR011009">
    <property type="entry name" value="Kinase-like_dom_sf"/>
</dbReference>
<feature type="domain" description="Aminoglycoside phosphotransferase" evidence="1">
    <location>
        <begin position="226"/>
        <end position="331"/>
    </location>
</feature>
<dbReference type="EMBL" id="KV441403">
    <property type="protein sequence ID" value="OAF56668.2"/>
    <property type="molecule type" value="Genomic_DNA"/>
</dbReference>
<dbReference type="eggNOG" id="ENOG502SKQE">
    <property type="taxonomic scope" value="Eukaryota"/>
</dbReference>
<proteinExistence type="predicted"/>
<evidence type="ECO:0000259" key="1">
    <source>
        <dbReference type="Pfam" id="PF01636"/>
    </source>
</evidence>
<dbReference type="PANTHER" id="PTHR21310">
    <property type="entry name" value="AMINOGLYCOSIDE PHOSPHOTRANSFERASE-RELATED-RELATED"/>
    <property type="match status" value="1"/>
</dbReference>
<accession>A0A177A3C1</accession>
<dbReference type="VEuPathDB" id="FungiDB:GMDG_08359"/>
<sequence length="445" mass="51119">MPYKLRYVRMDKDDLAWEKGDEEAETWERSLSKAETYAIANLIKKYRPGEASELHRPIRGGYNIFYRLEYKDGSSAAMRIPCKSIVKFPEEKVRYEVATIRYIAAKTTIPVPNIYHFGTAAENPTGLGPFIIMDYIEHDRTMSDALNDPTLTPDESHVLDPTISEQKLEFLYRQMANIVLQLSTLTFLRIGSLVQDNDGQFSVSGRPLIQNMNSLLEFTGFTPTLLPSQQYSSSDEWYSALADIHLAQLTFQHNDAVLDEDDARDKYVARQLFRRLASDGRLDSGFEMKDNRNSASKFRLYSEDLRPSNVLIDKDLCVVGVIDWEFAYAAPEQFSFDPPWWLLLKSPEYWPSGYTPWMEAYEPRLETSLRVLEGEETKIRASSEIAGGMASLSLSLSQRMRKSWESKTWMINYAARNSWAFDFIFWRFLDARGDGAFRQDEAGGG</sequence>
<protein>
    <recommendedName>
        <fullName evidence="1">Aminoglycoside phosphotransferase domain-containing protein</fullName>
    </recommendedName>
</protein>
<dbReference type="InterPro" id="IPR051678">
    <property type="entry name" value="AGP_Transferase"/>
</dbReference>
<dbReference type="RefSeq" id="XP_024321960.1">
    <property type="nucleotide sequence ID" value="XM_024470710.1"/>
</dbReference>
<gene>
    <name evidence="2" type="ORF">VC83_07132</name>
</gene>
<dbReference type="AlphaFoldDB" id="A0A177A3C1"/>
<dbReference type="GeneID" id="36290182"/>
<dbReference type="SUPFAM" id="SSF56112">
    <property type="entry name" value="Protein kinase-like (PK-like)"/>
    <property type="match status" value="1"/>
</dbReference>
<organism evidence="2">
    <name type="scientific">Pseudogymnoascus destructans</name>
    <dbReference type="NCBI Taxonomy" id="655981"/>
    <lineage>
        <taxon>Eukaryota</taxon>
        <taxon>Fungi</taxon>
        <taxon>Dikarya</taxon>
        <taxon>Ascomycota</taxon>
        <taxon>Pezizomycotina</taxon>
        <taxon>Leotiomycetes</taxon>
        <taxon>Thelebolales</taxon>
        <taxon>Thelebolaceae</taxon>
        <taxon>Pseudogymnoascus</taxon>
    </lineage>
</organism>
<evidence type="ECO:0000313" key="2">
    <source>
        <dbReference type="EMBL" id="OAF56668.2"/>
    </source>
</evidence>
<reference evidence="2" key="1">
    <citation type="submission" date="2016-03" db="EMBL/GenBank/DDBJ databases">
        <title>Updated assembly of Pseudogymnoascus destructans, the fungus causing white-nose syndrome of bats.</title>
        <authorList>
            <person name="Palmer J.M."/>
            <person name="Drees K.P."/>
            <person name="Foster J.T."/>
            <person name="Lindner D.L."/>
        </authorList>
    </citation>
    <scope>NUCLEOTIDE SEQUENCE [LARGE SCALE GENOMIC DNA]</scope>
    <source>
        <strain evidence="2">20631-21</strain>
    </source>
</reference>
<dbReference type="Proteomes" id="UP000077154">
    <property type="component" value="Unassembled WGS sequence"/>
</dbReference>
<dbReference type="Pfam" id="PF01636">
    <property type="entry name" value="APH"/>
    <property type="match status" value="1"/>
</dbReference>
<name>A0A177A3C1_9PEZI</name>